<dbReference type="PaxDb" id="273116-14325365"/>
<evidence type="ECO:0000313" key="1">
    <source>
        <dbReference type="EMBL" id="BAB60269.1"/>
    </source>
</evidence>
<sequence>MNGDLNMDVVRSALLAGEIDDAYKVVFNAVRRLDLYRRSTGDRRYDVYFNFLTLLQDVLEGKKGWKSISDYIRDNPDISKYVDSNFLSSFPYYLFYSVDRYNVRFPYFDGKRCDDR</sequence>
<gene>
    <name evidence="1" type="ORF">TVG1156690</name>
</gene>
<reference evidence="1 2" key="1">
    <citation type="journal article" date="1999" name="Proc. Jpn. Acad.">
        <title>Determination of the complete genomic DNA sequence of Thermoplasma volvanium GSS1.</title>
        <authorList>
            <person name="Kawashima T."/>
            <person name="Yamamoto Y."/>
            <person name="Aramaki H."/>
            <person name="Nunoshiba T."/>
            <person name="Kawamoto T."/>
            <person name="Watanabe K."/>
            <person name="Yamazaki M."/>
            <person name="Kanehori K."/>
            <person name="Amano N."/>
            <person name="Ohya Y."/>
            <person name="Makino K."/>
            <person name="Suzuki M."/>
        </authorList>
    </citation>
    <scope>NUCLEOTIDE SEQUENCE [LARGE SCALE GENOMIC DNA]</scope>
    <source>
        <strain evidence="2">ATCC 51530 / DSM 4299 / JCM 9571 / NBRC 15438 / GSS1</strain>
    </source>
</reference>
<dbReference type="GeneID" id="1441243"/>
<keyword evidence="2" id="KW-1185">Reference proteome</keyword>
<dbReference type="eggNOG" id="arCOG05378">
    <property type="taxonomic scope" value="Archaea"/>
</dbReference>
<dbReference type="Proteomes" id="UP000001017">
    <property type="component" value="Chromosome"/>
</dbReference>
<evidence type="ECO:0000313" key="2">
    <source>
        <dbReference type="Proteomes" id="UP000001017"/>
    </source>
</evidence>
<dbReference type="RefSeq" id="WP_156769112.1">
    <property type="nucleotide sequence ID" value="NC_002689.2"/>
</dbReference>
<dbReference type="HOGENOM" id="CLU_2140105_0_0_2"/>
<dbReference type="OrthoDB" id="56064at2157"/>
<organism evidence="1 2">
    <name type="scientific">Thermoplasma volcanium (strain ATCC 51530 / DSM 4299 / JCM 9571 / NBRC 15438 / GSS1)</name>
    <dbReference type="NCBI Taxonomy" id="273116"/>
    <lineage>
        <taxon>Archaea</taxon>
        <taxon>Methanobacteriati</taxon>
        <taxon>Thermoplasmatota</taxon>
        <taxon>Thermoplasmata</taxon>
        <taxon>Thermoplasmatales</taxon>
        <taxon>Thermoplasmataceae</taxon>
        <taxon>Thermoplasma</taxon>
    </lineage>
</organism>
<proteinExistence type="predicted"/>
<accession>Q979N3</accession>
<protein>
    <submittedName>
        <fullName evidence="1">TVG1156690 protein</fullName>
    </submittedName>
</protein>
<name>Q979N3_THEVO</name>
<reference evidence="1 2" key="2">
    <citation type="journal article" date="2000" name="Proc. Natl. Acad. Sci. U.S.A.">
        <title>Archaeal adaptation to higher temperatures revealed by genomic sequence of Thermoplasma volcanium.</title>
        <authorList>
            <person name="Kawashima T."/>
            <person name="Amano N."/>
            <person name="Koike H."/>
            <person name="Makino S."/>
            <person name="Higuchi S."/>
            <person name="Kawashima-Ohya Y."/>
            <person name="Watanabe K."/>
            <person name="Yamazaki M."/>
            <person name="Kanehori K."/>
            <person name="Kawamoto T."/>
            <person name="Nunoshiba T."/>
            <person name="Yamamoto Y."/>
            <person name="Aramaki H."/>
            <person name="Makino K."/>
            <person name="Suzuki M."/>
        </authorList>
    </citation>
    <scope>NUCLEOTIDE SEQUENCE [LARGE SCALE GENOMIC DNA]</scope>
    <source>
        <strain evidence="2">ATCC 51530 / DSM 4299 / JCM 9571 / NBRC 15438 / GSS1</strain>
    </source>
</reference>
<dbReference type="EMBL" id="BA000011">
    <property type="protein sequence ID" value="BAB60269.1"/>
    <property type="molecule type" value="Genomic_DNA"/>
</dbReference>
<dbReference type="STRING" id="273116.gene:9381926"/>
<dbReference type="AlphaFoldDB" id="Q979N3"/>
<dbReference type="KEGG" id="tvo:TVG1156690"/>